<name>A0AAD8R7B1_LOLMU</name>
<keyword evidence="4" id="KW-1185">Reference proteome</keyword>
<evidence type="ECO:0008006" key="5">
    <source>
        <dbReference type="Google" id="ProtNLM"/>
    </source>
</evidence>
<protein>
    <recommendedName>
        <fullName evidence="5">Biogenesis of lysosome-related organelles complex 1 subunit 2</fullName>
    </recommendedName>
</protein>
<reference evidence="3" key="1">
    <citation type="submission" date="2023-07" db="EMBL/GenBank/DDBJ databases">
        <title>A chromosome-level genome assembly of Lolium multiflorum.</title>
        <authorList>
            <person name="Chen Y."/>
            <person name="Copetti D."/>
            <person name="Kolliker R."/>
            <person name="Studer B."/>
        </authorList>
    </citation>
    <scope>NUCLEOTIDE SEQUENCE</scope>
    <source>
        <strain evidence="3">02402/16</strain>
        <tissue evidence="3">Leaf</tissue>
    </source>
</reference>
<dbReference type="Proteomes" id="UP001231189">
    <property type="component" value="Unassembled WGS sequence"/>
</dbReference>
<dbReference type="EMBL" id="JAUUTY010000006">
    <property type="protein sequence ID" value="KAK1615697.1"/>
    <property type="molecule type" value="Genomic_DNA"/>
</dbReference>
<sequence length="293" mass="32121">MGFELKKNGPTILNWASLDVDTNWTSVDSYGPHIWIVQYPSGPRHDATHTKLLPIDLLCASSLAGTGNPLHRRPLFLPAGGHPILADRRQSRRRWRPGPAFPDYTALPYPEKPTVPEEEPSSRHLLLETSPPSPPPPPPPAHPGRPSLPLAEGSPPRRRTALGDASAMAAPAKEAAAAGKRDELADSLAELFTNVSLMVRGELQGTNSQLALLEKMNQRVAEEYNSYGDVASGLRVFVEQLNEKNQGFEEYTSQIDAIDHQVTEFEAVVSMLDKHVSVLEKKVKSAYHVAPTQ</sequence>
<accession>A0AAD8R7B1</accession>
<dbReference type="InterPro" id="IPR019269">
    <property type="entry name" value="BLOC1_su2"/>
</dbReference>
<dbReference type="AlphaFoldDB" id="A0AAD8R7B1"/>
<proteinExistence type="inferred from homology"/>
<evidence type="ECO:0000313" key="3">
    <source>
        <dbReference type="EMBL" id="KAK1615697.1"/>
    </source>
</evidence>
<feature type="compositionally biased region" description="Pro residues" evidence="2">
    <location>
        <begin position="131"/>
        <end position="143"/>
    </location>
</feature>
<dbReference type="Pfam" id="PF10046">
    <property type="entry name" value="BLOC1_2"/>
    <property type="match status" value="1"/>
</dbReference>
<dbReference type="PANTHER" id="PTHR47882">
    <property type="entry name" value="BIOGENESIS OF LYSOSOME-RELATED ORGANELLES COMPLEX 1 SUBUNIT 2"/>
    <property type="match status" value="1"/>
</dbReference>
<evidence type="ECO:0000256" key="2">
    <source>
        <dbReference type="SAM" id="MobiDB-lite"/>
    </source>
</evidence>
<organism evidence="3 4">
    <name type="scientific">Lolium multiflorum</name>
    <name type="common">Italian ryegrass</name>
    <name type="synonym">Lolium perenne subsp. multiflorum</name>
    <dbReference type="NCBI Taxonomy" id="4521"/>
    <lineage>
        <taxon>Eukaryota</taxon>
        <taxon>Viridiplantae</taxon>
        <taxon>Streptophyta</taxon>
        <taxon>Embryophyta</taxon>
        <taxon>Tracheophyta</taxon>
        <taxon>Spermatophyta</taxon>
        <taxon>Magnoliopsida</taxon>
        <taxon>Liliopsida</taxon>
        <taxon>Poales</taxon>
        <taxon>Poaceae</taxon>
        <taxon>BOP clade</taxon>
        <taxon>Pooideae</taxon>
        <taxon>Poodae</taxon>
        <taxon>Poeae</taxon>
        <taxon>Poeae Chloroplast Group 2 (Poeae type)</taxon>
        <taxon>Loliodinae</taxon>
        <taxon>Loliinae</taxon>
        <taxon>Lolium</taxon>
    </lineage>
</organism>
<comment type="caution">
    <text evidence="3">The sequence shown here is derived from an EMBL/GenBank/DDBJ whole genome shotgun (WGS) entry which is preliminary data.</text>
</comment>
<gene>
    <name evidence="3" type="ORF">QYE76_021214</name>
</gene>
<dbReference type="PANTHER" id="PTHR47882:SF1">
    <property type="entry name" value="BIOGENESIS OF LYSOSOME-RELATED ORGANELLES COMPLEX 1 SUBUNIT 2"/>
    <property type="match status" value="1"/>
</dbReference>
<comment type="similarity">
    <text evidence="1">Belongs to the BLOC1S2 family.</text>
</comment>
<evidence type="ECO:0000313" key="4">
    <source>
        <dbReference type="Proteomes" id="UP001231189"/>
    </source>
</evidence>
<evidence type="ECO:0000256" key="1">
    <source>
        <dbReference type="ARBA" id="ARBA00008468"/>
    </source>
</evidence>
<feature type="region of interest" description="Disordered" evidence="2">
    <location>
        <begin position="88"/>
        <end position="169"/>
    </location>
</feature>